<feature type="region of interest" description="Disordered" evidence="7">
    <location>
        <begin position="1"/>
        <end position="41"/>
    </location>
</feature>
<dbReference type="PROSITE" id="PS50808">
    <property type="entry name" value="ZF_BED"/>
    <property type="match status" value="1"/>
</dbReference>
<organism evidence="9 10">
    <name type="scientific">Linum trigynum</name>
    <dbReference type="NCBI Taxonomy" id="586398"/>
    <lineage>
        <taxon>Eukaryota</taxon>
        <taxon>Viridiplantae</taxon>
        <taxon>Streptophyta</taxon>
        <taxon>Embryophyta</taxon>
        <taxon>Tracheophyta</taxon>
        <taxon>Spermatophyta</taxon>
        <taxon>Magnoliopsida</taxon>
        <taxon>eudicotyledons</taxon>
        <taxon>Gunneridae</taxon>
        <taxon>Pentapetalae</taxon>
        <taxon>rosids</taxon>
        <taxon>fabids</taxon>
        <taxon>Malpighiales</taxon>
        <taxon>Linaceae</taxon>
        <taxon>Linum</taxon>
    </lineage>
</organism>
<evidence type="ECO:0000256" key="6">
    <source>
        <dbReference type="PROSITE-ProRule" id="PRU00027"/>
    </source>
</evidence>
<dbReference type="Proteomes" id="UP001497516">
    <property type="component" value="Chromosome 9"/>
</dbReference>
<evidence type="ECO:0000256" key="7">
    <source>
        <dbReference type="SAM" id="MobiDB-lite"/>
    </source>
</evidence>
<feature type="domain" description="BED-type" evidence="8">
    <location>
        <begin position="42"/>
        <end position="90"/>
    </location>
</feature>
<name>A0AAV2GM45_9ROSI</name>
<dbReference type="EMBL" id="OZ034822">
    <property type="protein sequence ID" value="CAL1411526.1"/>
    <property type="molecule type" value="Genomic_DNA"/>
</dbReference>
<reference evidence="9 10" key="1">
    <citation type="submission" date="2024-04" db="EMBL/GenBank/DDBJ databases">
        <authorList>
            <person name="Fracassetti M."/>
        </authorList>
    </citation>
    <scope>NUCLEOTIDE SEQUENCE [LARGE SCALE GENOMIC DNA]</scope>
</reference>
<evidence type="ECO:0000256" key="4">
    <source>
        <dbReference type="ARBA" id="ARBA00023015"/>
    </source>
</evidence>
<sequence length="391" mass="44668">MPTQERNTMDVGDGRDGSDGGDDDVATMSTSTDRTSGYKKRKRTSKVWEDFDFISANHFPDKVPRAQCKNCPKSYVAGKGISNLSRHIHKCVGKLAKKSIEVPIPSAGKSKTIDQNEFKELMAMAIIKHGYEFSVVEHGGLQNVMAYLNDDFKSFTRNTAKSHCLKIHKREKEKLKSLLSGIPGRISLTCDLWTSCATEGYLCLTVHYVDSHWKLNTKILSFCHVPPPHSAIVLYHAIYDLLREWQIEKKIFSITLDNARCNDVMQGLLLDQLKENGTVVCDGDYFHIRCGAHVLNLIANEGLKEIRASIDVIREWVKYVKGSESRRIVFEDCAKRSNCLSSKGLWLDCPTRWNSTYMMLERADLYRRAFQHMRLVDRNFEMLVRCRMGQD</sequence>
<keyword evidence="5" id="KW-0804">Transcription</keyword>
<evidence type="ECO:0000259" key="8">
    <source>
        <dbReference type="PROSITE" id="PS50808"/>
    </source>
</evidence>
<evidence type="ECO:0000256" key="1">
    <source>
        <dbReference type="ARBA" id="ARBA00022723"/>
    </source>
</evidence>
<dbReference type="PANTHER" id="PTHR46481:SF6">
    <property type="entry name" value="ZINC FINGER BED DOMAIN-CONTAINING PROTEIN RICESLEEPER 2-LIKE"/>
    <property type="match status" value="1"/>
</dbReference>
<accession>A0AAV2GM45</accession>
<dbReference type="SMART" id="SM00614">
    <property type="entry name" value="ZnF_BED"/>
    <property type="match status" value="1"/>
</dbReference>
<dbReference type="GO" id="GO:0008270">
    <property type="term" value="F:zinc ion binding"/>
    <property type="evidence" value="ECO:0007669"/>
    <property type="project" value="UniProtKB-KW"/>
</dbReference>
<keyword evidence="3" id="KW-0862">Zinc</keyword>
<evidence type="ECO:0000313" key="9">
    <source>
        <dbReference type="EMBL" id="CAL1411526.1"/>
    </source>
</evidence>
<dbReference type="InterPro" id="IPR052035">
    <property type="entry name" value="ZnF_BED_domain_contain"/>
</dbReference>
<dbReference type="AlphaFoldDB" id="A0AAV2GM45"/>
<evidence type="ECO:0000256" key="5">
    <source>
        <dbReference type="ARBA" id="ARBA00023163"/>
    </source>
</evidence>
<dbReference type="InterPro" id="IPR003656">
    <property type="entry name" value="Znf_BED"/>
</dbReference>
<evidence type="ECO:0000256" key="3">
    <source>
        <dbReference type="ARBA" id="ARBA00022833"/>
    </source>
</evidence>
<dbReference type="SUPFAM" id="SSF57667">
    <property type="entry name" value="beta-beta-alpha zinc fingers"/>
    <property type="match status" value="1"/>
</dbReference>
<dbReference type="InterPro" id="IPR036236">
    <property type="entry name" value="Znf_C2H2_sf"/>
</dbReference>
<evidence type="ECO:0000256" key="2">
    <source>
        <dbReference type="ARBA" id="ARBA00022771"/>
    </source>
</evidence>
<dbReference type="GO" id="GO:0003677">
    <property type="term" value="F:DNA binding"/>
    <property type="evidence" value="ECO:0007669"/>
    <property type="project" value="InterPro"/>
</dbReference>
<keyword evidence="10" id="KW-1185">Reference proteome</keyword>
<keyword evidence="2 6" id="KW-0863">Zinc-finger</keyword>
<dbReference type="Pfam" id="PF02892">
    <property type="entry name" value="zf-BED"/>
    <property type="match status" value="1"/>
</dbReference>
<keyword evidence="1" id="KW-0479">Metal-binding</keyword>
<gene>
    <name evidence="9" type="ORF">LTRI10_LOCUS50876</name>
</gene>
<protein>
    <recommendedName>
        <fullName evidence="8">BED-type domain-containing protein</fullName>
    </recommendedName>
</protein>
<keyword evidence="4" id="KW-0805">Transcription regulation</keyword>
<dbReference type="SUPFAM" id="SSF53098">
    <property type="entry name" value="Ribonuclease H-like"/>
    <property type="match status" value="1"/>
</dbReference>
<proteinExistence type="predicted"/>
<evidence type="ECO:0000313" key="10">
    <source>
        <dbReference type="Proteomes" id="UP001497516"/>
    </source>
</evidence>
<dbReference type="InterPro" id="IPR012337">
    <property type="entry name" value="RNaseH-like_sf"/>
</dbReference>
<dbReference type="PANTHER" id="PTHR46481">
    <property type="entry name" value="ZINC FINGER BED DOMAIN-CONTAINING PROTEIN 4"/>
    <property type="match status" value="1"/>
</dbReference>